<comment type="caution">
    <text evidence="6">The sequence shown here is derived from an EMBL/GenBank/DDBJ whole genome shotgun (WGS) entry which is preliminary data.</text>
</comment>
<dbReference type="RefSeq" id="WP_031389632.1">
    <property type="nucleotide sequence ID" value="NZ_JPNB01000001.1"/>
</dbReference>
<name>A0A4V2QCF0_9FIRM</name>
<accession>A0A4V2QCF0</accession>
<gene>
    <name evidence="4" type="primary">recO</name>
    <name evidence="6" type="ORF">EDD76_103178</name>
</gene>
<dbReference type="SUPFAM" id="SSF50249">
    <property type="entry name" value="Nucleic acid-binding proteins"/>
    <property type="match status" value="1"/>
</dbReference>
<dbReference type="AlphaFoldDB" id="A0A4V2QCF0"/>
<sequence>MQEFVKLTGMVLKTVPIGEYDRRVVILTKERGKVSAFAKGARKPNSRLVAAASPFSFGEFKMYEGRSSYNIVEADISNYFEKLREDFEAACYGMYFLEIMDYYTRENNDEKEMLKLLYQSLRALQLPSLDKNLVRCVFEIKALVLNGEYPGIPNNRGNFTESTVYAMSYIEHSPVEKLYTFTVTDKVLKELRAIADIYKKEYMDREFKSLTILKDLTT</sequence>
<dbReference type="InterPro" id="IPR022572">
    <property type="entry name" value="DNA_rep/recomb_RecO_N"/>
</dbReference>
<protein>
    <recommendedName>
        <fullName evidence="4">DNA repair protein RecO</fullName>
    </recommendedName>
    <alternativeName>
        <fullName evidence="4">Recombination protein O</fullName>
    </alternativeName>
</protein>
<comment type="function">
    <text evidence="4">Involved in DNA repair and RecF pathway recombination.</text>
</comment>
<keyword evidence="1 4" id="KW-0227">DNA damage</keyword>
<proteinExistence type="inferred from homology"/>
<dbReference type="PANTHER" id="PTHR33991:SF1">
    <property type="entry name" value="DNA REPAIR PROTEIN RECO"/>
    <property type="match status" value="1"/>
</dbReference>
<evidence type="ECO:0000256" key="1">
    <source>
        <dbReference type="ARBA" id="ARBA00022763"/>
    </source>
</evidence>
<dbReference type="EMBL" id="SLUO01000003">
    <property type="protein sequence ID" value="TCL59987.1"/>
    <property type="molecule type" value="Genomic_DNA"/>
</dbReference>
<comment type="similarity">
    <text evidence="4">Belongs to the RecO family.</text>
</comment>
<evidence type="ECO:0000256" key="3">
    <source>
        <dbReference type="ARBA" id="ARBA00023204"/>
    </source>
</evidence>
<dbReference type="NCBIfam" id="TIGR00613">
    <property type="entry name" value="reco"/>
    <property type="match status" value="1"/>
</dbReference>
<keyword evidence="3 4" id="KW-0234">DNA repair</keyword>
<dbReference type="OrthoDB" id="9797083at2"/>
<evidence type="ECO:0000313" key="7">
    <source>
        <dbReference type="Proteomes" id="UP000295718"/>
    </source>
</evidence>
<dbReference type="GO" id="GO:0006302">
    <property type="term" value="P:double-strand break repair"/>
    <property type="evidence" value="ECO:0007669"/>
    <property type="project" value="TreeGrafter"/>
</dbReference>
<dbReference type="HAMAP" id="MF_00201">
    <property type="entry name" value="RecO"/>
    <property type="match status" value="1"/>
</dbReference>
<dbReference type="SUPFAM" id="SSF57863">
    <property type="entry name" value="ArfGap/RecO-like zinc finger"/>
    <property type="match status" value="1"/>
</dbReference>
<evidence type="ECO:0000259" key="5">
    <source>
        <dbReference type="Pfam" id="PF11967"/>
    </source>
</evidence>
<dbReference type="Gene3D" id="2.40.50.140">
    <property type="entry name" value="Nucleic acid-binding proteins"/>
    <property type="match status" value="1"/>
</dbReference>
<feature type="domain" description="DNA replication/recombination mediator RecO N-terminal" evidence="5">
    <location>
        <begin position="1"/>
        <end position="80"/>
    </location>
</feature>
<dbReference type="InterPro" id="IPR037278">
    <property type="entry name" value="ARFGAP/RecO"/>
</dbReference>
<reference evidence="6 7" key="1">
    <citation type="submission" date="2019-03" db="EMBL/GenBank/DDBJ databases">
        <title>Genomic Encyclopedia of Type Strains, Phase IV (KMG-IV): sequencing the most valuable type-strain genomes for metagenomic binning, comparative biology and taxonomic classification.</title>
        <authorList>
            <person name="Goeker M."/>
        </authorList>
    </citation>
    <scope>NUCLEOTIDE SEQUENCE [LARGE SCALE GENOMIC DNA]</scope>
    <source>
        <strain evidence="6 7">DSM 100556</strain>
    </source>
</reference>
<dbReference type="GO" id="GO:0006310">
    <property type="term" value="P:DNA recombination"/>
    <property type="evidence" value="ECO:0007669"/>
    <property type="project" value="UniProtKB-UniRule"/>
</dbReference>
<dbReference type="PANTHER" id="PTHR33991">
    <property type="entry name" value="DNA REPAIR PROTEIN RECO"/>
    <property type="match status" value="1"/>
</dbReference>
<dbReference type="InterPro" id="IPR003717">
    <property type="entry name" value="RecO"/>
</dbReference>
<keyword evidence="7" id="KW-1185">Reference proteome</keyword>
<evidence type="ECO:0000256" key="4">
    <source>
        <dbReference type="HAMAP-Rule" id="MF_00201"/>
    </source>
</evidence>
<evidence type="ECO:0000256" key="2">
    <source>
        <dbReference type="ARBA" id="ARBA00023172"/>
    </source>
</evidence>
<dbReference type="Pfam" id="PF02565">
    <property type="entry name" value="RecO_C"/>
    <property type="match status" value="1"/>
</dbReference>
<organism evidence="6 7">
    <name type="scientific">Kineothrix alysoides</name>
    <dbReference type="NCBI Taxonomy" id="1469948"/>
    <lineage>
        <taxon>Bacteria</taxon>
        <taxon>Bacillati</taxon>
        <taxon>Bacillota</taxon>
        <taxon>Clostridia</taxon>
        <taxon>Lachnospirales</taxon>
        <taxon>Lachnospiraceae</taxon>
        <taxon>Kineothrix</taxon>
    </lineage>
</organism>
<dbReference type="GO" id="GO:0043590">
    <property type="term" value="C:bacterial nucleoid"/>
    <property type="evidence" value="ECO:0007669"/>
    <property type="project" value="TreeGrafter"/>
</dbReference>
<evidence type="ECO:0000313" key="6">
    <source>
        <dbReference type="EMBL" id="TCL59987.1"/>
    </source>
</evidence>
<dbReference type="InterPro" id="IPR012340">
    <property type="entry name" value="NA-bd_OB-fold"/>
</dbReference>
<dbReference type="Pfam" id="PF11967">
    <property type="entry name" value="RecO_N"/>
    <property type="match status" value="1"/>
</dbReference>
<dbReference type="Proteomes" id="UP000295718">
    <property type="component" value="Unassembled WGS sequence"/>
</dbReference>
<dbReference type="STRING" id="1469948.GCA_000732725_00883"/>
<keyword evidence="2 4" id="KW-0233">DNA recombination</keyword>